<dbReference type="GO" id="GO:0045944">
    <property type="term" value="P:positive regulation of transcription by RNA polymerase II"/>
    <property type="evidence" value="ECO:0007669"/>
    <property type="project" value="TreeGrafter"/>
</dbReference>
<dbReference type="SUPFAM" id="SSF82199">
    <property type="entry name" value="SET domain"/>
    <property type="match status" value="1"/>
</dbReference>
<feature type="compositionally biased region" description="Polar residues" evidence="14">
    <location>
        <begin position="471"/>
        <end position="481"/>
    </location>
</feature>
<evidence type="ECO:0000259" key="15">
    <source>
        <dbReference type="PROSITE" id="PS50280"/>
    </source>
</evidence>
<dbReference type="Pfam" id="PF13832">
    <property type="entry name" value="zf-HC5HC2H_2"/>
    <property type="match status" value="1"/>
</dbReference>
<keyword evidence="5" id="KW-0949">S-adenosyl-L-methionine</keyword>
<keyword evidence="8" id="KW-0863">Zinc-finger</keyword>
<feature type="domain" description="SET" evidence="15">
    <location>
        <begin position="1498"/>
        <end position="1614"/>
    </location>
</feature>
<evidence type="ECO:0000259" key="16">
    <source>
        <dbReference type="PROSITE" id="PS50868"/>
    </source>
</evidence>
<comment type="subcellular location">
    <subcellularLocation>
        <location evidence="1">Nucleus</location>
    </subcellularLocation>
</comment>
<evidence type="ECO:0000256" key="2">
    <source>
        <dbReference type="ARBA" id="ARBA00022553"/>
    </source>
</evidence>
<evidence type="ECO:0000256" key="8">
    <source>
        <dbReference type="ARBA" id="ARBA00022771"/>
    </source>
</evidence>
<evidence type="ECO:0000256" key="14">
    <source>
        <dbReference type="SAM" id="MobiDB-lite"/>
    </source>
</evidence>
<keyword evidence="3 18" id="KW-0489">Methyltransferase</keyword>
<reference evidence="18 19" key="1">
    <citation type="journal article" date="2013" name="Nature">
        <title>The genomes of four tapeworm species reveal adaptations to parasitism.</title>
        <authorList>
            <person name="Tsai I.J."/>
            <person name="Zarowiecki M."/>
            <person name="Holroyd N."/>
            <person name="Garciarrubio A."/>
            <person name="Sanchez-Flores A."/>
            <person name="Brooks K.L."/>
            <person name="Tracey A."/>
            <person name="Bobes R.J."/>
            <person name="Fragoso G."/>
            <person name="Sciutto E."/>
            <person name="Aslett M."/>
            <person name="Beasley H."/>
            <person name="Bennett H.M."/>
            <person name="Cai J."/>
            <person name="Camicia F."/>
            <person name="Clark R."/>
            <person name="Cucher M."/>
            <person name="De Silva N."/>
            <person name="Day T.A."/>
            <person name="Deplazes P."/>
            <person name="Estrada K."/>
            <person name="Fernandez C."/>
            <person name="Holland P.W."/>
            <person name="Hou J."/>
            <person name="Hu S."/>
            <person name="Huckvale T."/>
            <person name="Hung S.S."/>
            <person name="Kamenetzky L."/>
            <person name="Keane J.A."/>
            <person name="Kiss F."/>
            <person name="Koziol U."/>
            <person name="Lambert O."/>
            <person name="Liu K."/>
            <person name="Luo X."/>
            <person name="Luo Y."/>
            <person name="Macchiaroli N."/>
            <person name="Nichol S."/>
            <person name="Paps J."/>
            <person name="Parkinson J."/>
            <person name="Pouchkina-Stantcheva N."/>
            <person name="Riddiford N."/>
            <person name="Rosenzvit M."/>
            <person name="Salinas G."/>
            <person name="Wasmuth J.D."/>
            <person name="Zamanian M."/>
            <person name="Zheng Y."/>
            <person name="Cai X."/>
            <person name="Soberon X."/>
            <person name="Olson P.D."/>
            <person name="Laclette J.P."/>
            <person name="Brehm K."/>
            <person name="Berriman M."/>
            <person name="Garciarrubio A."/>
            <person name="Bobes R.J."/>
            <person name="Fragoso G."/>
            <person name="Sanchez-Flores A."/>
            <person name="Estrada K."/>
            <person name="Cevallos M.A."/>
            <person name="Morett E."/>
            <person name="Gonzalez V."/>
            <person name="Portillo T."/>
            <person name="Ochoa-Leyva A."/>
            <person name="Jose M.V."/>
            <person name="Sciutto E."/>
            <person name="Landa A."/>
            <person name="Jimenez L."/>
            <person name="Valdes V."/>
            <person name="Carrero J.C."/>
            <person name="Larralde C."/>
            <person name="Morales-Montor J."/>
            <person name="Limon-Lason J."/>
            <person name="Soberon X."/>
            <person name="Laclette J.P."/>
        </authorList>
    </citation>
    <scope>NUCLEOTIDE SEQUENCE [LARGE SCALE GENOMIC DNA]</scope>
</reference>
<dbReference type="InterPro" id="IPR034732">
    <property type="entry name" value="EPHD"/>
</dbReference>
<evidence type="ECO:0000256" key="6">
    <source>
        <dbReference type="ARBA" id="ARBA00022723"/>
    </source>
</evidence>
<dbReference type="PANTHER" id="PTHR45888">
    <property type="entry name" value="HL01030P-RELATED"/>
    <property type="match status" value="1"/>
</dbReference>
<dbReference type="PROSITE" id="PS51805">
    <property type="entry name" value="EPHD"/>
    <property type="match status" value="1"/>
</dbReference>
<evidence type="ECO:0000256" key="13">
    <source>
        <dbReference type="ARBA" id="ARBA00023242"/>
    </source>
</evidence>
<gene>
    <name evidence="20" type="primary">EGR_00975</name>
    <name evidence="18" type="ORF">EgrG_000993000</name>
</gene>
<feature type="compositionally biased region" description="Polar residues" evidence="14">
    <location>
        <begin position="740"/>
        <end position="756"/>
    </location>
</feature>
<dbReference type="SMART" id="SM00541">
    <property type="entry name" value="FYRN"/>
    <property type="match status" value="1"/>
</dbReference>
<dbReference type="Gene3D" id="2.170.270.10">
    <property type="entry name" value="SET domain"/>
    <property type="match status" value="1"/>
</dbReference>
<reference evidence="20" key="3">
    <citation type="submission" date="2020-10" db="UniProtKB">
        <authorList>
            <consortium name="WormBaseParasite"/>
        </authorList>
    </citation>
    <scope>IDENTIFICATION</scope>
</reference>
<evidence type="ECO:0000256" key="11">
    <source>
        <dbReference type="ARBA" id="ARBA00023015"/>
    </source>
</evidence>
<feature type="region of interest" description="Disordered" evidence="14">
    <location>
        <begin position="465"/>
        <end position="520"/>
    </location>
</feature>
<feature type="domain" description="Post-SET" evidence="16">
    <location>
        <begin position="1622"/>
        <end position="1638"/>
    </location>
</feature>
<keyword evidence="7" id="KW-0677">Repeat</keyword>
<dbReference type="SMART" id="SM00542">
    <property type="entry name" value="FYRC"/>
    <property type="match status" value="1"/>
</dbReference>
<keyword evidence="13" id="KW-0539">Nucleus</keyword>
<feature type="region of interest" description="Disordered" evidence="14">
    <location>
        <begin position="740"/>
        <end position="774"/>
    </location>
</feature>
<dbReference type="OrthoDB" id="308383at2759"/>
<dbReference type="Gene3D" id="3.30.160.360">
    <property type="match status" value="1"/>
</dbReference>
<evidence type="ECO:0000256" key="9">
    <source>
        <dbReference type="ARBA" id="ARBA00022833"/>
    </source>
</evidence>
<dbReference type="PANTHER" id="PTHR45888:SF6">
    <property type="entry name" value="HL01030P-RELATED"/>
    <property type="match status" value="1"/>
</dbReference>
<dbReference type="InterPro" id="IPR046341">
    <property type="entry name" value="SET_dom_sf"/>
</dbReference>
<dbReference type="PROSITE" id="PS51543">
    <property type="entry name" value="FYRC"/>
    <property type="match status" value="1"/>
</dbReference>
<evidence type="ECO:0000256" key="5">
    <source>
        <dbReference type="ARBA" id="ARBA00022691"/>
    </source>
</evidence>
<keyword evidence="9" id="KW-0862">Zinc</keyword>
<dbReference type="EMBL" id="LK028577">
    <property type="protein sequence ID" value="CDS17194.1"/>
    <property type="molecule type" value="Genomic_DNA"/>
</dbReference>
<protein>
    <submittedName>
        <fullName evidence="18">Histone lysine N methyltransferase MLL3</fullName>
    </submittedName>
</protein>
<dbReference type="GO" id="GO:0003713">
    <property type="term" value="F:transcription coactivator activity"/>
    <property type="evidence" value="ECO:0007669"/>
    <property type="project" value="TreeGrafter"/>
</dbReference>
<keyword evidence="4 18" id="KW-0808">Transferase</keyword>
<dbReference type="Pfam" id="PF05965">
    <property type="entry name" value="FYRC"/>
    <property type="match status" value="1"/>
</dbReference>
<dbReference type="Gene3D" id="3.30.40.10">
    <property type="entry name" value="Zinc/RING finger domain, C3HC4 (zinc finger)"/>
    <property type="match status" value="1"/>
</dbReference>
<dbReference type="InterPro" id="IPR003889">
    <property type="entry name" value="FYrich_C"/>
</dbReference>
<dbReference type="WBParaSite" id="EgrG_000993000">
    <property type="protein sequence ID" value="EgrG_000993000"/>
    <property type="gene ID" value="EgrG_000993000"/>
</dbReference>
<evidence type="ECO:0000256" key="3">
    <source>
        <dbReference type="ARBA" id="ARBA00022603"/>
    </source>
</evidence>
<evidence type="ECO:0000313" key="19">
    <source>
        <dbReference type="Proteomes" id="UP000492820"/>
    </source>
</evidence>
<dbReference type="GO" id="GO:0042800">
    <property type="term" value="F:histone H3K4 methyltransferase activity"/>
    <property type="evidence" value="ECO:0007669"/>
    <property type="project" value="TreeGrafter"/>
</dbReference>
<organism evidence="18">
    <name type="scientific">Echinococcus granulosus</name>
    <name type="common">Hydatid tapeworm</name>
    <dbReference type="NCBI Taxonomy" id="6210"/>
    <lineage>
        <taxon>Eukaryota</taxon>
        <taxon>Metazoa</taxon>
        <taxon>Spiralia</taxon>
        <taxon>Lophotrochozoa</taxon>
        <taxon>Platyhelminthes</taxon>
        <taxon>Cestoda</taxon>
        <taxon>Eucestoda</taxon>
        <taxon>Cyclophyllidea</taxon>
        <taxon>Taeniidae</taxon>
        <taxon>Echinococcus</taxon>
        <taxon>Echinococcus granulosus group</taxon>
    </lineage>
</organism>
<evidence type="ECO:0000313" key="18">
    <source>
        <dbReference type="EMBL" id="CDS17194.1"/>
    </source>
</evidence>
<feature type="region of interest" description="Disordered" evidence="14">
    <location>
        <begin position="204"/>
        <end position="239"/>
    </location>
</feature>
<feature type="region of interest" description="Disordered" evidence="14">
    <location>
        <begin position="66"/>
        <end position="90"/>
    </location>
</feature>
<keyword evidence="12" id="KW-0804">Transcription</keyword>
<evidence type="ECO:0000256" key="10">
    <source>
        <dbReference type="ARBA" id="ARBA00022853"/>
    </source>
</evidence>
<evidence type="ECO:0000313" key="20">
    <source>
        <dbReference type="WBParaSite" id="EgrG_000993000"/>
    </source>
</evidence>
<dbReference type="PROSITE" id="PS51542">
    <property type="entry name" value="FYRN"/>
    <property type="match status" value="1"/>
</dbReference>
<dbReference type="Pfam" id="PF00856">
    <property type="entry name" value="SET"/>
    <property type="match status" value="1"/>
</dbReference>
<evidence type="ECO:0000259" key="17">
    <source>
        <dbReference type="PROSITE" id="PS51805"/>
    </source>
</evidence>
<dbReference type="GO" id="GO:0032259">
    <property type="term" value="P:methylation"/>
    <property type="evidence" value="ECO:0007669"/>
    <property type="project" value="UniProtKB-KW"/>
</dbReference>
<reference evidence="18" key="2">
    <citation type="submission" date="2014-06" db="EMBL/GenBank/DDBJ databases">
        <authorList>
            <person name="Aslett M."/>
        </authorList>
    </citation>
    <scope>NUCLEOTIDE SEQUENCE</scope>
</reference>
<accession>A0A068WHP5</accession>
<dbReference type="InterPro" id="IPR001214">
    <property type="entry name" value="SET_dom"/>
</dbReference>
<dbReference type="PROSITE" id="PS50280">
    <property type="entry name" value="SET"/>
    <property type="match status" value="1"/>
</dbReference>
<feature type="domain" description="PHD-type" evidence="17">
    <location>
        <begin position="1099"/>
        <end position="1207"/>
    </location>
</feature>
<evidence type="ECO:0000256" key="12">
    <source>
        <dbReference type="ARBA" id="ARBA00023163"/>
    </source>
</evidence>
<proteinExistence type="predicted"/>
<dbReference type="FunFam" id="3.30.40.10:FF:000002">
    <property type="entry name" value="Histone-lysine N-methyltransferase"/>
    <property type="match status" value="1"/>
</dbReference>
<dbReference type="SMART" id="SM00317">
    <property type="entry name" value="SET"/>
    <property type="match status" value="1"/>
</dbReference>
<feature type="compositionally biased region" description="Basic residues" evidence="14">
    <location>
        <begin position="489"/>
        <end position="503"/>
    </location>
</feature>
<dbReference type="Proteomes" id="UP000492820">
    <property type="component" value="Unassembled WGS sequence"/>
</dbReference>
<sequence>MESKTNEAHLFLSGVSGVSNPQARALFATCHATHSQIPVSLPANHNVDGDNYNNCSIRPTVSSCKRKLSSSPPATNDRTMEGFSNGSPTAPKCCVQPSPAKRVCQNSSQPEAQMIAATVSSIAPNQAATIALVNNVQSVQASGDAVSALAAELVPPQPPVASDFDRSNSGKLEQVIEHVLELARSDEPHEDVFVLPVRTREFIPMPSPINQGSTPSSSLNTSPPGSPSSSPRLISPAFSNSTVSSNPMVITAHTFPRCTPVDQVPSGIPLHQCSAPTAPPAALTDLQREKLRLQAVRESNVQVSGTNAPPTVTMLMKTTATADSLETSFMQSKGITQSGYFDSSGANIQSQGCVPRQILSKVSMAVAETKILPVQQPEMQKQQINQQNQNLQPRLFAYIPQRQIYDSANSVFTVPTSVQPRPNISPQLAVKKDSTVEFTNQINFPPHGTATSNGVTQVVPSVKQPGLTPVHTMQYSDSSPKSALGTVPARKRPPSSSKRKKSAPGHQNIPQGTKVSIPAGPMTFVRNPLVAPQGMEFAQQVQPPLRQPTASQEAMNKLVYFDSKKFLSDPTLEAFASALPPMGSPTCSTLPLGDESWLTNCGIKYRCSGLALKAVCPSDIGDTPAELSDLYLYQFLPQALTHPTVQRATHIAKTPEIPSRICVSPEPVTLDNRMRSFWTTLRHSDSPGATDTGSVVDSNDSCSILLMLKTPCSPCEGPTESRTPPLQLYHIPNTCLLKATQPSHRSSNATDASSIDSEIGESVGSSHEKLSSLSHEVKPDSRIVFGVSSSHFEDVPRLLQYLCDQVGISQSYVTYSKGEISIQNPEGTSHSEDRLREFGNQLKIYFSHVSVRVEPLASIGAKAEESSDISSQIKFFAELQKEKADDFMQTSMASKHREEVLSVASIASSKRLTGERCRICHSLVPRDSGLRRKLDELVPIPPVLTVDHGYHASDCFVFCSEMCLNKFVDFISSHSLSAHITQVNSNALEQAVSVTESRQHPQQLVFGSVPGSIPVLLQHLPHKSLKSQAGGRRSSSLSMGKRKVSPKQKRWRDVRWRIYKSDVYHARKFANVSHTLIEGESQTPRLLCTVIRDPEVPDTRSCILCGAKGDGSVSTTERLLCLGPDRWVHLNCALWCYDIYESVSGSLHRVDESIERALKTSCSHCGKLGAGLPCYNPRCSLVYHVPCAISVGCMFFTDRGMYCTSHQPRDSHPMQLTSLVVNRKVYVTRDESSQVADVVRDDTRAYRIRIGSLILNSVGQLLPRQIESRHFHTQKYIYPVHYSSTRIYWSMRRPGQRALYHCKIKEQEGRPLFQVTAVDKGLPDVVLQNVSCNDLWKGIATKIQQLRRENGLIQNFPDLICGEDMFGLSEPHIVRAIESLPGVDNLVDYAFHFGRLQLIKGMPLAVNPSGCARSEPSFLTSLRRRRACAGSHEKSPMKSVCCQFRNLGRQSSGIFPITNLPSASEPWSRISIDLTMPKNSTLVSWSHQYRRLRSEFHNNVSFGRSRIQGFGLFAAQDLEPNTIVIEYIGELIRLELANKREKEYEARNRGIYMFRLEDNMVIDATMCGGLARYINHSCQPNCFTKYVNFDNEGHIVIITKRKIEKGEELTYDYQFDFEDRTSKIPCLCGAVGCRKWMN</sequence>
<evidence type="ECO:0000256" key="1">
    <source>
        <dbReference type="ARBA" id="ARBA00004123"/>
    </source>
</evidence>
<feature type="region of interest" description="Disordered" evidence="14">
    <location>
        <begin position="1025"/>
        <end position="1045"/>
    </location>
</feature>
<keyword evidence="10" id="KW-0156">Chromatin regulator</keyword>
<dbReference type="GO" id="GO:0044666">
    <property type="term" value="C:MLL3/4 complex"/>
    <property type="evidence" value="ECO:0007669"/>
    <property type="project" value="TreeGrafter"/>
</dbReference>
<feature type="compositionally biased region" description="Polar residues" evidence="14">
    <location>
        <begin position="66"/>
        <end position="88"/>
    </location>
</feature>
<name>A0A068WHP5_ECHGR</name>
<dbReference type="Pfam" id="PF05964">
    <property type="entry name" value="FYRN"/>
    <property type="match status" value="1"/>
</dbReference>
<keyword evidence="11" id="KW-0805">Transcription regulation</keyword>
<evidence type="ECO:0000256" key="4">
    <source>
        <dbReference type="ARBA" id="ARBA00022679"/>
    </source>
</evidence>
<dbReference type="SMART" id="SM00508">
    <property type="entry name" value="PostSET"/>
    <property type="match status" value="1"/>
</dbReference>
<dbReference type="CDD" id="cd15666">
    <property type="entry name" value="ePHD2_KMT2C_like"/>
    <property type="match status" value="1"/>
</dbReference>
<evidence type="ECO:0000256" key="7">
    <source>
        <dbReference type="ARBA" id="ARBA00022737"/>
    </source>
</evidence>
<keyword evidence="6" id="KW-0479">Metal-binding</keyword>
<keyword evidence="2" id="KW-0597">Phosphoprotein</keyword>
<dbReference type="InterPro" id="IPR003616">
    <property type="entry name" value="Post-SET_dom"/>
</dbReference>
<dbReference type="InterPro" id="IPR003888">
    <property type="entry name" value="FYrich_N"/>
</dbReference>
<dbReference type="GO" id="GO:0008270">
    <property type="term" value="F:zinc ion binding"/>
    <property type="evidence" value="ECO:0007669"/>
    <property type="project" value="UniProtKB-KW"/>
</dbReference>
<dbReference type="PROSITE" id="PS50868">
    <property type="entry name" value="POST_SET"/>
    <property type="match status" value="1"/>
</dbReference>
<feature type="compositionally biased region" description="Low complexity" evidence="14">
    <location>
        <begin position="212"/>
        <end position="236"/>
    </location>
</feature>
<dbReference type="InterPro" id="IPR013083">
    <property type="entry name" value="Znf_RING/FYVE/PHD"/>
</dbReference>